<evidence type="ECO:0000313" key="6">
    <source>
        <dbReference type="EMBL" id="KAA8584886.1"/>
    </source>
</evidence>
<dbReference type="PANTHER" id="PTHR22938:SF0">
    <property type="entry name" value="E3 UBIQUITIN-PROTEIN LIGASE ZNF598"/>
    <property type="match status" value="1"/>
</dbReference>
<evidence type="ECO:0000256" key="1">
    <source>
        <dbReference type="ARBA" id="ARBA00022723"/>
    </source>
</evidence>
<reference evidence="6 7" key="1">
    <citation type="submission" date="2019-08" db="EMBL/GenBank/DDBJ databases">
        <title>A chromosome-level genome assembly, high-density linkage maps, and genome scans reveal the genomic architecture of hybrid incompatibilities underlying speciation via character displacement in darters (Percidae: Etheostominae).</title>
        <authorList>
            <person name="Moran R.L."/>
            <person name="Catchen J.M."/>
            <person name="Fuller R.C."/>
        </authorList>
    </citation>
    <scope>NUCLEOTIDE SEQUENCE [LARGE SCALE GENOMIC DNA]</scope>
    <source>
        <strain evidence="6">EspeVRDwgs_2016</strain>
        <tissue evidence="6">Muscle</tissue>
    </source>
</reference>
<dbReference type="InterPro" id="IPR041888">
    <property type="entry name" value="RING-HC_ZNF598/HEL2"/>
</dbReference>
<keyword evidence="3" id="KW-0862">Zinc</keyword>
<evidence type="ECO:0000256" key="2">
    <source>
        <dbReference type="ARBA" id="ARBA00022771"/>
    </source>
</evidence>
<dbReference type="PANTHER" id="PTHR22938">
    <property type="entry name" value="ZINC FINGER PROTEIN 598"/>
    <property type="match status" value="1"/>
</dbReference>
<protein>
    <recommendedName>
        <fullName evidence="5">RING-type domain-containing protein</fullName>
    </recommendedName>
</protein>
<dbReference type="GO" id="GO:0016567">
    <property type="term" value="P:protein ubiquitination"/>
    <property type="evidence" value="ECO:0007669"/>
    <property type="project" value="TreeGrafter"/>
</dbReference>
<dbReference type="GO" id="GO:0008270">
    <property type="term" value="F:zinc ion binding"/>
    <property type="evidence" value="ECO:0007669"/>
    <property type="project" value="UniProtKB-KW"/>
</dbReference>
<dbReference type="CDD" id="cd16615">
    <property type="entry name" value="RING-HC_ZNF598"/>
    <property type="match status" value="1"/>
</dbReference>
<keyword evidence="1" id="KW-0479">Metal-binding</keyword>
<dbReference type="GO" id="GO:0043022">
    <property type="term" value="F:ribosome binding"/>
    <property type="evidence" value="ECO:0007669"/>
    <property type="project" value="TreeGrafter"/>
</dbReference>
<evidence type="ECO:0000259" key="5">
    <source>
        <dbReference type="PROSITE" id="PS50089"/>
    </source>
</evidence>
<feature type="domain" description="RING-type" evidence="5">
    <location>
        <begin position="13"/>
        <end position="53"/>
    </location>
</feature>
<dbReference type="EMBL" id="VOFY01000015">
    <property type="protein sequence ID" value="KAA8584886.1"/>
    <property type="molecule type" value="Genomic_DNA"/>
</dbReference>
<sequence>MTSTTTKETEKHCVLCCQEVNIFALGKCDHPVCYRCSTKMRVLCDQKYCAVCREELDKVRISPLLCLGDSAWWCYLGRIILVVFVKKLEAFSSLPYQQFPCEKKHDIYFCDEKIFAQYRHLLLPECLRCSEPKVFSKFEELEQHMRKQHELFCCKLCTKHLKGLLYRSRQLFKFNFLTPAINSDYPYLSEHFRESHYLCEEGRCATEQFTHAFRSEIDYKAHKAAAHSKNRAEARQNRHIDLQFNYAPRQQRRNEGCELLLLGVCVRERLMLIEL</sequence>
<dbReference type="InterPro" id="IPR001841">
    <property type="entry name" value="Znf_RING"/>
</dbReference>
<accession>A0A5J5CW28</accession>
<keyword evidence="2 4" id="KW-0863">Zinc-finger</keyword>
<gene>
    <name evidence="6" type="ORF">FQN60_003580</name>
</gene>
<dbReference type="GO" id="GO:0072344">
    <property type="term" value="P:rescue of stalled ribosome"/>
    <property type="evidence" value="ECO:0007669"/>
    <property type="project" value="InterPro"/>
</dbReference>
<dbReference type="InterPro" id="IPR044288">
    <property type="entry name" value="ZNF598/HEL2"/>
</dbReference>
<comment type="caution">
    <text evidence="6">The sequence shown here is derived from an EMBL/GenBank/DDBJ whole genome shotgun (WGS) entry which is preliminary data.</text>
</comment>
<dbReference type="PROSITE" id="PS50089">
    <property type="entry name" value="ZF_RING_2"/>
    <property type="match status" value="1"/>
</dbReference>
<keyword evidence="7" id="KW-1185">Reference proteome</keyword>
<organism evidence="6 7">
    <name type="scientific">Etheostoma spectabile</name>
    <name type="common">orangethroat darter</name>
    <dbReference type="NCBI Taxonomy" id="54343"/>
    <lineage>
        <taxon>Eukaryota</taxon>
        <taxon>Metazoa</taxon>
        <taxon>Chordata</taxon>
        <taxon>Craniata</taxon>
        <taxon>Vertebrata</taxon>
        <taxon>Euteleostomi</taxon>
        <taxon>Actinopterygii</taxon>
        <taxon>Neopterygii</taxon>
        <taxon>Teleostei</taxon>
        <taxon>Neoteleostei</taxon>
        <taxon>Acanthomorphata</taxon>
        <taxon>Eupercaria</taxon>
        <taxon>Perciformes</taxon>
        <taxon>Percoidei</taxon>
        <taxon>Percidae</taxon>
        <taxon>Etheostomatinae</taxon>
        <taxon>Etheostoma</taxon>
    </lineage>
</organism>
<proteinExistence type="predicted"/>
<dbReference type="AlphaFoldDB" id="A0A5J5CW28"/>
<dbReference type="Proteomes" id="UP000327493">
    <property type="component" value="Chromosome 15"/>
</dbReference>
<name>A0A5J5CW28_9PERO</name>
<dbReference type="Pfam" id="PF25447">
    <property type="entry name" value="RING_ZNF598"/>
    <property type="match status" value="2"/>
</dbReference>
<dbReference type="GO" id="GO:0061630">
    <property type="term" value="F:ubiquitin protein ligase activity"/>
    <property type="evidence" value="ECO:0007669"/>
    <property type="project" value="InterPro"/>
</dbReference>
<evidence type="ECO:0000256" key="4">
    <source>
        <dbReference type="PROSITE-ProRule" id="PRU00175"/>
    </source>
</evidence>
<evidence type="ECO:0000313" key="7">
    <source>
        <dbReference type="Proteomes" id="UP000327493"/>
    </source>
</evidence>
<evidence type="ECO:0000256" key="3">
    <source>
        <dbReference type="ARBA" id="ARBA00022833"/>
    </source>
</evidence>